<evidence type="ECO:0000256" key="1">
    <source>
        <dbReference type="ARBA" id="ARBA00007125"/>
    </source>
</evidence>
<dbReference type="PANTHER" id="PTHR30005:SF0">
    <property type="entry name" value="RETROGRADE REGULATION PROTEIN 2"/>
    <property type="match status" value="1"/>
</dbReference>
<dbReference type="PANTHER" id="PTHR30005">
    <property type="entry name" value="EXOPOLYPHOSPHATASE"/>
    <property type="match status" value="1"/>
</dbReference>
<dbReference type="Gene3D" id="3.30.420.40">
    <property type="match status" value="1"/>
</dbReference>
<gene>
    <name evidence="3" type="ORF">GCM10022214_64030</name>
</gene>
<name>A0ABP7WNY0_9ACTN</name>
<comment type="caution">
    <text evidence="3">The sequence shown here is derived from an EMBL/GenBank/DDBJ whole genome shotgun (WGS) entry which is preliminary data.</text>
</comment>
<evidence type="ECO:0000313" key="4">
    <source>
        <dbReference type="Proteomes" id="UP001500683"/>
    </source>
</evidence>
<dbReference type="EMBL" id="BAAAZG010000048">
    <property type="protein sequence ID" value="GAA4093261.1"/>
    <property type="molecule type" value="Genomic_DNA"/>
</dbReference>
<dbReference type="Gene3D" id="3.30.420.150">
    <property type="entry name" value="Exopolyphosphatase. Domain 2"/>
    <property type="match status" value="1"/>
</dbReference>
<evidence type="ECO:0000259" key="2">
    <source>
        <dbReference type="Pfam" id="PF02541"/>
    </source>
</evidence>
<dbReference type="RefSeq" id="WP_344955079.1">
    <property type="nucleotide sequence ID" value="NZ_BAAAZG010000048.1"/>
</dbReference>
<dbReference type="CDD" id="cd24056">
    <property type="entry name" value="ASKHA_NBD_MtPPX1-like"/>
    <property type="match status" value="1"/>
</dbReference>
<dbReference type="Proteomes" id="UP001500683">
    <property type="component" value="Unassembled WGS sequence"/>
</dbReference>
<protein>
    <submittedName>
        <fullName evidence="3">Ppx/GppA phosphatase family protein</fullName>
    </submittedName>
</protein>
<dbReference type="InterPro" id="IPR050273">
    <property type="entry name" value="GppA/Ppx_hydrolase"/>
</dbReference>
<keyword evidence="4" id="KW-1185">Reference proteome</keyword>
<accession>A0ABP7WNY0</accession>
<dbReference type="InterPro" id="IPR003695">
    <property type="entry name" value="Ppx_GppA_N"/>
</dbReference>
<dbReference type="Pfam" id="PF02541">
    <property type="entry name" value="Ppx-GppA"/>
    <property type="match status" value="1"/>
</dbReference>
<comment type="similarity">
    <text evidence="1">Belongs to the GppA/Ppx family.</text>
</comment>
<sequence>MRLGVLDVGSNSAHLKVVEVDVGRPHRTVATVKHPTRLAEATGADGTVEPAAIGRLTEAIRGSIGAAARHDVDELIAFATSAVRDAANRDEIVARVTASTGLRLGFLTGRDEARLTFLAARAWYGWSAGGLLLADIGGGSLEIAHGDGQEPTTALSLPLGAARLTREHLPGDPPSPKRVRHLRRLVRRRLTEATGELAARLAARRDDPQPMRPLATSRTFTQLARLTGAPKHKAGPYARRVLDRERLRAQIPVLARTDYAGRAKLPGISRARAPQILAGAIVAEAVMTIFDIEQLEICPWALREGVVIRRLQAMADPADADDETARLTQSILRLPAQRDRSPVVPLHRCSPRPVLSVSHGRSDLV</sequence>
<dbReference type="SUPFAM" id="SSF53067">
    <property type="entry name" value="Actin-like ATPase domain"/>
    <property type="match status" value="2"/>
</dbReference>
<feature type="domain" description="Ppx/GppA phosphatase N-terminal" evidence="2">
    <location>
        <begin position="24"/>
        <end position="312"/>
    </location>
</feature>
<proteinExistence type="inferred from homology"/>
<organism evidence="3 4">
    <name type="scientific">Actinomadura miaoliensis</name>
    <dbReference type="NCBI Taxonomy" id="430685"/>
    <lineage>
        <taxon>Bacteria</taxon>
        <taxon>Bacillati</taxon>
        <taxon>Actinomycetota</taxon>
        <taxon>Actinomycetes</taxon>
        <taxon>Streptosporangiales</taxon>
        <taxon>Thermomonosporaceae</taxon>
        <taxon>Actinomadura</taxon>
    </lineage>
</organism>
<dbReference type="InterPro" id="IPR043129">
    <property type="entry name" value="ATPase_NBD"/>
</dbReference>
<reference evidence="4" key="1">
    <citation type="journal article" date="2019" name="Int. J. Syst. Evol. Microbiol.">
        <title>The Global Catalogue of Microorganisms (GCM) 10K type strain sequencing project: providing services to taxonomists for standard genome sequencing and annotation.</title>
        <authorList>
            <consortium name="The Broad Institute Genomics Platform"/>
            <consortium name="The Broad Institute Genome Sequencing Center for Infectious Disease"/>
            <person name="Wu L."/>
            <person name="Ma J."/>
        </authorList>
    </citation>
    <scope>NUCLEOTIDE SEQUENCE [LARGE SCALE GENOMIC DNA]</scope>
    <source>
        <strain evidence="4">JCM 16702</strain>
    </source>
</reference>
<evidence type="ECO:0000313" key="3">
    <source>
        <dbReference type="EMBL" id="GAA4093261.1"/>
    </source>
</evidence>